<proteinExistence type="inferred from homology"/>
<dbReference type="FunFam" id="1.20.1070.10:FF:000300">
    <property type="entry name" value="Vomeronasal type-1 receptor"/>
    <property type="match status" value="1"/>
</dbReference>
<feature type="transmembrane region" description="Helical" evidence="11">
    <location>
        <begin position="235"/>
        <end position="258"/>
    </location>
</feature>
<keyword evidence="4 11" id="KW-0589">Pheromone response</keyword>
<dbReference type="InterPro" id="IPR017452">
    <property type="entry name" value="GPCR_Rhodpsn_7TM"/>
</dbReference>
<dbReference type="OrthoDB" id="9606139at2759"/>
<reference evidence="13" key="1">
    <citation type="thesis" date="2020" institute="ProQuest LLC" country="789 East Eisenhower Parkway, Ann Arbor, MI, USA">
        <title>Comparative Genomics and Chromosome Evolution.</title>
        <authorList>
            <person name="Mudd A.B."/>
        </authorList>
    </citation>
    <scope>NUCLEOTIDE SEQUENCE</scope>
    <source>
        <strain evidence="13">Female2</strain>
        <tissue evidence="13">Blood</tissue>
    </source>
</reference>
<dbReference type="GO" id="GO:0019236">
    <property type="term" value="P:response to pheromone"/>
    <property type="evidence" value="ECO:0007669"/>
    <property type="project" value="UniProtKB-KW"/>
</dbReference>
<evidence type="ECO:0000256" key="11">
    <source>
        <dbReference type="RuleBase" id="RU364061"/>
    </source>
</evidence>
<dbReference type="Pfam" id="PF03402">
    <property type="entry name" value="V1R"/>
    <property type="match status" value="1"/>
</dbReference>
<evidence type="ECO:0000256" key="8">
    <source>
        <dbReference type="ARBA" id="ARBA00023136"/>
    </source>
</evidence>
<feature type="transmembrane region" description="Helical" evidence="11">
    <location>
        <begin position="93"/>
        <end position="111"/>
    </location>
</feature>
<evidence type="ECO:0000313" key="13">
    <source>
        <dbReference type="EMBL" id="KAG8450919.1"/>
    </source>
</evidence>
<evidence type="ECO:0000256" key="9">
    <source>
        <dbReference type="ARBA" id="ARBA00023170"/>
    </source>
</evidence>
<protein>
    <recommendedName>
        <fullName evidence="11">Vomeronasal type-1 receptor</fullName>
    </recommendedName>
</protein>
<dbReference type="Proteomes" id="UP000812440">
    <property type="component" value="Chromosome 2"/>
</dbReference>
<organism evidence="13 14">
    <name type="scientific">Hymenochirus boettgeri</name>
    <name type="common">Congo dwarf clawed frog</name>
    <dbReference type="NCBI Taxonomy" id="247094"/>
    <lineage>
        <taxon>Eukaryota</taxon>
        <taxon>Metazoa</taxon>
        <taxon>Chordata</taxon>
        <taxon>Craniata</taxon>
        <taxon>Vertebrata</taxon>
        <taxon>Euteleostomi</taxon>
        <taxon>Amphibia</taxon>
        <taxon>Batrachia</taxon>
        <taxon>Anura</taxon>
        <taxon>Pipoidea</taxon>
        <taxon>Pipidae</taxon>
        <taxon>Pipinae</taxon>
        <taxon>Hymenochirus</taxon>
    </lineage>
</organism>
<feature type="domain" description="G-protein coupled receptors family 1 profile" evidence="12">
    <location>
        <begin position="22"/>
        <end position="286"/>
    </location>
</feature>
<comment type="caution">
    <text evidence="13">The sequence shown here is derived from an EMBL/GenBank/DDBJ whole genome shotgun (WGS) entry which is preliminary data.</text>
</comment>
<evidence type="ECO:0000256" key="5">
    <source>
        <dbReference type="ARBA" id="ARBA00022692"/>
    </source>
</evidence>
<keyword evidence="5 11" id="KW-0812">Transmembrane</keyword>
<keyword evidence="10 11" id="KW-0807">Transducer</keyword>
<dbReference type="Gene3D" id="1.20.1070.10">
    <property type="entry name" value="Rhodopsin 7-helix transmembrane proteins"/>
    <property type="match status" value="1"/>
</dbReference>
<name>A0A8T2K0N5_9PIPI</name>
<evidence type="ECO:0000256" key="1">
    <source>
        <dbReference type="ARBA" id="ARBA00004651"/>
    </source>
</evidence>
<evidence type="ECO:0000256" key="2">
    <source>
        <dbReference type="ARBA" id="ARBA00010663"/>
    </source>
</evidence>
<evidence type="ECO:0000256" key="3">
    <source>
        <dbReference type="ARBA" id="ARBA00022475"/>
    </source>
</evidence>
<keyword evidence="14" id="KW-1185">Reference proteome</keyword>
<keyword evidence="8 11" id="KW-0472">Membrane</keyword>
<feature type="transmembrane region" description="Helical" evidence="11">
    <location>
        <begin position="12"/>
        <end position="32"/>
    </location>
</feature>
<gene>
    <name evidence="13" type="ORF">GDO86_003263</name>
</gene>
<feature type="transmembrane region" description="Helical" evidence="11">
    <location>
        <begin position="44"/>
        <end position="63"/>
    </location>
</feature>
<keyword evidence="3 11" id="KW-1003">Cell membrane</keyword>
<evidence type="ECO:0000256" key="10">
    <source>
        <dbReference type="ARBA" id="ARBA00023224"/>
    </source>
</evidence>
<keyword evidence="6 11" id="KW-1133">Transmembrane helix</keyword>
<dbReference type="PANTHER" id="PTHR24062">
    <property type="entry name" value="VOMERONASAL TYPE-1 RECEPTOR"/>
    <property type="match status" value="1"/>
</dbReference>
<keyword evidence="7 11" id="KW-0297">G-protein coupled receptor</keyword>
<evidence type="ECO:0000259" key="12">
    <source>
        <dbReference type="PROSITE" id="PS50262"/>
    </source>
</evidence>
<dbReference type="PROSITE" id="PS50262">
    <property type="entry name" value="G_PROTEIN_RECEP_F1_2"/>
    <property type="match status" value="1"/>
</dbReference>
<evidence type="ECO:0000256" key="4">
    <source>
        <dbReference type="ARBA" id="ARBA00022507"/>
    </source>
</evidence>
<dbReference type="AlphaFoldDB" id="A0A8T2K0N5"/>
<keyword evidence="9 11" id="KW-0675">Receptor</keyword>
<dbReference type="SUPFAM" id="SSF81321">
    <property type="entry name" value="Family A G protein-coupled receptor-like"/>
    <property type="match status" value="1"/>
</dbReference>
<feature type="non-terminal residue" evidence="13">
    <location>
        <position position="316"/>
    </location>
</feature>
<comment type="subcellular location">
    <subcellularLocation>
        <location evidence="1 11">Cell membrane</location>
        <topology evidence="1 11">Multi-pass membrane protein</topology>
    </subcellularLocation>
</comment>
<comment type="similarity">
    <text evidence="2 11">Belongs to the G-protein coupled receptor 1 family.</text>
</comment>
<feature type="transmembrane region" description="Helical" evidence="11">
    <location>
        <begin position="131"/>
        <end position="148"/>
    </location>
</feature>
<dbReference type="EMBL" id="JAACNH010000002">
    <property type="protein sequence ID" value="KAG8450919.1"/>
    <property type="molecule type" value="Genomic_DNA"/>
</dbReference>
<feature type="transmembrane region" description="Helical" evidence="11">
    <location>
        <begin position="190"/>
        <end position="208"/>
    </location>
</feature>
<accession>A0A8T2K0N5</accession>
<feature type="transmembrane region" description="Helical" evidence="11">
    <location>
        <begin position="270"/>
        <end position="289"/>
    </location>
</feature>
<sequence length="316" mass="36348">MDLQLLPKALGFLILLIIGVTGNVFIIIRFSYIRISEKKLQPINLILTVLALVNVLVIISRVIPQSLSALGVENLLGDTACKLVIFTYNVNRAMSICVTSLLSCYQCVIIAPKTNVWIYFKHRITQNASRFILFFWVINLSMYSYFFLNASARRNQTTSPYSLHLVYCDVDFLNYILYIVNGTCHVLRDFIFVVFMAMASGYIVFTLIRHERSVRCIRRSDMFHSTSVEYRASKAVIMLVVLYVLLYGMDNAMWIYIFTLSDVSTSMNEVRIFFASSYSSLSPIVIIITNTKLKQNLLSYKRNKILCSVHWKDYGN</sequence>
<evidence type="ECO:0000256" key="6">
    <source>
        <dbReference type="ARBA" id="ARBA00022989"/>
    </source>
</evidence>
<dbReference type="InterPro" id="IPR004072">
    <property type="entry name" value="Vmron_rcpt_1"/>
</dbReference>
<dbReference type="GO" id="GO:0016503">
    <property type="term" value="F:pheromone receptor activity"/>
    <property type="evidence" value="ECO:0007669"/>
    <property type="project" value="InterPro"/>
</dbReference>
<evidence type="ECO:0000313" key="14">
    <source>
        <dbReference type="Proteomes" id="UP000812440"/>
    </source>
</evidence>
<evidence type="ECO:0000256" key="7">
    <source>
        <dbReference type="ARBA" id="ARBA00023040"/>
    </source>
</evidence>
<dbReference type="GO" id="GO:0005886">
    <property type="term" value="C:plasma membrane"/>
    <property type="evidence" value="ECO:0007669"/>
    <property type="project" value="UniProtKB-SubCell"/>
</dbReference>